<name>A0A7C3N8X5_UNCW3</name>
<dbReference type="InterPro" id="IPR036291">
    <property type="entry name" value="NAD(P)-bd_dom_sf"/>
</dbReference>
<dbReference type="PANTHER" id="PTHR10996">
    <property type="entry name" value="2-HYDROXYACID DEHYDROGENASE-RELATED"/>
    <property type="match status" value="1"/>
</dbReference>
<dbReference type="CDD" id="cd12165">
    <property type="entry name" value="2-Hacid_dh_6"/>
    <property type="match status" value="1"/>
</dbReference>
<dbReference type="GO" id="GO:0005829">
    <property type="term" value="C:cytosol"/>
    <property type="evidence" value="ECO:0007669"/>
    <property type="project" value="TreeGrafter"/>
</dbReference>
<dbReference type="PANTHER" id="PTHR10996:SF283">
    <property type="entry name" value="GLYOXYLATE_HYDROXYPYRUVATE REDUCTASE B"/>
    <property type="match status" value="1"/>
</dbReference>
<evidence type="ECO:0000259" key="3">
    <source>
        <dbReference type="Pfam" id="PF00389"/>
    </source>
</evidence>
<dbReference type="Gene3D" id="3.40.50.720">
    <property type="entry name" value="NAD(P)-binding Rossmann-like Domain"/>
    <property type="match status" value="2"/>
</dbReference>
<protein>
    <submittedName>
        <fullName evidence="5">Hydroxyacid dehydrogenase</fullName>
    </submittedName>
</protein>
<reference evidence="5" key="1">
    <citation type="journal article" date="2020" name="mSystems">
        <title>Genome- and Community-Level Interaction Insights into Carbon Utilization and Element Cycling Functions of Hydrothermarchaeota in Hydrothermal Sediment.</title>
        <authorList>
            <person name="Zhou Z."/>
            <person name="Liu Y."/>
            <person name="Xu W."/>
            <person name="Pan J."/>
            <person name="Luo Z.H."/>
            <person name="Li M."/>
        </authorList>
    </citation>
    <scope>NUCLEOTIDE SEQUENCE [LARGE SCALE GENOMIC DNA]</scope>
    <source>
        <strain evidence="5">SpSt-464</strain>
    </source>
</reference>
<dbReference type="AlphaFoldDB" id="A0A7C3N8X5"/>
<dbReference type="InterPro" id="IPR050223">
    <property type="entry name" value="D-isomer_2-hydroxyacid_DH"/>
</dbReference>
<comment type="similarity">
    <text evidence="2">Belongs to the D-isomer specific 2-hydroxyacid dehydrogenase family.</text>
</comment>
<evidence type="ECO:0000259" key="4">
    <source>
        <dbReference type="Pfam" id="PF02826"/>
    </source>
</evidence>
<proteinExistence type="inferred from homology"/>
<dbReference type="GO" id="GO:0030267">
    <property type="term" value="F:glyoxylate reductase (NADPH) activity"/>
    <property type="evidence" value="ECO:0007669"/>
    <property type="project" value="TreeGrafter"/>
</dbReference>
<dbReference type="EMBL" id="DSTT01000005">
    <property type="protein sequence ID" value="HFK23904.1"/>
    <property type="molecule type" value="Genomic_DNA"/>
</dbReference>
<comment type="caution">
    <text evidence="5">The sequence shown here is derived from an EMBL/GenBank/DDBJ whole genome shotgun (WGS) entry which is preliminary data.</text>
</comment>
<evidence type="ECO:0000256" key="2">
    <source>
        <dbReference type="RuleBase" id="RU003719"/>
    </source>
</evidence>
<gene>
    <name evidence="5" type="ORF">ENS15_04555</name>
</gene>
<dbReference type="InterPro" id="IPR006140">
    <property type="entry name" value="D-isomer_DH_NAD-bd"/>
</dbReference>
<feature type="domain" description="D-isomer specific 2-hydroxyacid dehydrogenase catalytic" evidence="3">
    <location>
        <begin position="38"/>
        <end position="320"/>
    </location>
</feature>
<evidence type="ECO:0000313" key="5">
    <source>
        <dbReference type="EMBL" id="HFK23904.1"/>
    </source>
</evidence>
<dbReference type="Pfam" id="PF00389">
    <property type="entry name" value="2-Hacid_dh"/>
    <property type="match status" value="1"/>
</dbReference>
<dbReference type="InterPro" id="IPR006139">
    <property type="entry name" value="D-isomer_2_OHA_DH_cat_dom"/>
</dbReference>
<accession>A0A7C3N8X5</accession>
<sequence length="326" mass="37916">MEVRFAGCKSDYWKGKINQLKEKYPEISFFEINRDFEKEEIEFTDILITYRLKKEHVEFSKRLKYLFVPYAGLNNFPLQVLKEKNIIVCNSHENTKYVAERAFALTLALLGKIVLFHNDLKKGFWHREGLYKEYWETLRGKKCSIIGAGNIGIDLAKFLKVFNCEIMGVKKRLKNYEKIQNFDLLTDDINKALSFGQIIFLTLPLTKESENLINEKNIYLLEGKYLVNVSRGKIVNEKVLYDSLKNKILKGAALDVWYTYPKEGEENKKLPSNYPIYELDNVVISPHKGAHTREAEEGDIDFTVSNLTNLLEGKDLKNIVDLDKGY</sequence>
<feature type="domain" description="D-isomer specific 2-hydroxyacid dehydrogenase NAD-binding" evidence="4">
    <location>
        <begin position="103"/>
        <end position="289"/>
    </location>
</feature>
<keyword evidence="1 2" id="KW-0560">Oxidoreductase</keyword>
<dbReference type="SUPFAM" id="SSF52283">
    <property type="entry name" value="Formate/glycerate dehydrogenase catalytic domain-like"/>
    <property type="match status" value="1"/>
</dbReference>
<organism evidence="5">
    <name type="scientific">candidate division WOR-3 bacterium</name>
    <dbReference type="NCBI Taxonomy" id="2052148"/>
    <lineage>
        <taxon>Bacteria</taxon>
        <taxon>Bacteria division WOR-3</taxon>
    </lineage>
</organism>
<dbReference type="Pfam" id="PF02826">
    <property type="entry name" value="2-Hacid_dh_C"/>
    <property type="match status" value="1"/>
</dbReference>
<dbReference type="GO" id="GO:0051287">
    <property type="term" value="F:NAD binding"/>
    <property type="evidence" value="ECO:0007669"/>
    <property type="project" value="InterPro"/>
</dbReference>
<dbReference type="SUPFAM" id="SSF51735">
    <property type="entry name" value="NAD(P)-binding Rossmann-fold domains"/>
    <property type="match status" value="1"/>
</dbReference>
<evidence type="ECO:0000256" key="1">
    <source>
        <dbReference type="ARBA" id="ARBA00023002"/>
    </source>
</evidence>
<dbReference type="GO" id="GO:0016618">
    <property type="term" value="F:hydroxypyruvate reductase [NAD(P)H] activity"/>
    <property type="evidence" value="ECO:0007669"/>
    <property type="project" value="TreeGrafter"/>
</dbReference>